<accession>A0A7V7GQK1</accession>
<dbReference type="AlphaFoldDB" id="A0A7V7GQK1"/>
<organism evidence="1 2">
    <name type="scientific">Halopseudomonas laoshanensis</name>
    <dbReference type="NCBI Taxonomy" id="2268758"/>
    <lineage>
        <taxon>Bacteria</taxon>
        <taxon>Pseudomonadati</taxon>
        <taxon>Pseudomonadota</taxon>
        <taxon>Gammaproteobacteria</taxon>
        <taxon>Pseudomonadales</taxon>
        <taxon>Pseudomonadaceae</taxon>
        <taxon>Halopseudomonas</taxon>
    </lineage>
</organism>
<dbReference type="EMBL" id="QOVF01000006">
    <property type="protein sequence ID" value="KAA0692492.1"/>
    <property type="molecule type" value="Genomic_DNA"/>
</dbReference>
<sequence length="103" mass="12190">MKVIDSENWAWFLFEHEDHLYLDANCNMSAFGYTYMIQLNDEERYAFKAGGHEYLNQLAHDIHYSVPIAADTRSKYKDRDVSKKFSEMATDAVREWRQAKSVE</sequence>
<proteinExistence type="predicted"/>
<gene>
    <name evidence="1" type="ORF">DT594_16205</name>
</gene>
<keyword evidence="2" id="KW-1185">Reference proteome</keyword>
<dbReference type="RefSeq" id="WP_149333827.1">
    <property type="nucleotide sequence ID" value="NZ_QOVF01000006.1"/>
</dbReference>
<dbReference type="OrthoDB" id="1271623at2"/>
<evidence type="ECO:0000313" key="1">
    <source>
        <dbReference type="EMBL" id="KAA0692492.1"/>
    </source>
</evidence>
<name>A0A7V7GQK1_9GAMM</name>
<evidence type="ECO:0000313" key="2">
    <source>
        <dbReference type="Proteomes" id="UP000463138"/>
    </source>
</evidence>
<dbReference type="Proteomes" id="UP000463138">
    <property type="component" value="Unassembled WGS sequence"/>
</dbReference>
<comment type="caution">
    <text evidence="1">The sequence shown here is derived from an EMBL/GenBank/DDBJ whole genome shotgun (WGS) entry which is preliminary data.</text>
</comment>
<protein>
    <submittedName>
        <fullName evidence="1">Uncharacterized protein</fullName>
    </submittedName>
</protein>
<reference evidence="1 2" key="1">
    <citation type="submission" date="2018-07" db="EMBL/GenBank/DDBJ databases">
        <title>Pseudomonas laoshanensis sp. nov., isolated from soil.</title>
        <authorList>
            <person name="Sun J."/>
            <person name="Yu L."/>
            <person name="Wang M."/>
            <person name="Zhang C."/>
        </authorList>
    </citation>
    <scope>NUCLEOTIDE SEQUENCE [LARGE SCALE GENOMIC DNA]</scope>
    <source>
        <strain evidence="1 2">Y22</strain>
    </source>
</reference>